<protein>
    <submittedName>
        <fullName evidence="2">Uncharacterized protein</fullName>
    </submittedName>
</protein>
<gene>
    <name evidence="2" type="ORF">Tco_0824772</name>
</gene>
<feature type="coiled-coil region" evidence="1">
    <location>
        <begin position="61"/>
        <end position="88"/>
    </location>
</feature>
<reference evidence="2" key="2">
    <citation type="submission" date="2022-01" db="EMBL/GenBank/DDBJ databases">
        <authorList>
            <person name="Yamashiro T."/>
            <person name="Shiraishi A."/>
            <person name="Satake H."/>
            <person name="Nakayama K."/>
        </authorList>
    </citation>
    <scope>NUCLEOTIDE SEQUENCE</scope>
</reference>
<keyword evidence="1" id="KW-0175">Coiled coil</keyword>
<evidence type="ECO:0000313" key="2">
    <source>
        <dbReference type="EMBL" id="GJT03603.1"/>
    </source>
</evidence>
<evidence type="ECO:0000256" key="1">
    <source>
        <dbReference type="SAM" id="Coils"/>
    </source>
</evidence>
<comment type="caution">
    <text evidence="2">The sequence shown here is derived from an EMBL/GenBank/DDBJ whole genome shotgun (WGS) entry which is preliminary data.</text>
</comment>
<accession>A0ABQ5AR10</accession>
<reference evidence="2" key="1">
    <citation type="journal article" date="2022" name="Int. J. Mol. Sci.">
        <title>Draft Genome of Tanacetum Coccineum: Genomic Comparison of Closely Related Tanacetum-Family Plants.</title>
        <authorList>
            <person name="Yamashiro T."/>
            <person name="Shiraishi A."/>
            <person name="Nakayama K."/>
            <person name="Satake H."/>
        </authorList>
    </citation>
    <scope>NUCLEOTIDE SEQUENCE</scope>
</reference>
<proteinExistence type="predicted"/>
<dbReference type="Proteomes" id="UP001151760">
    <property type="component" value="Unassembled WGS sequence"/>
</dbReference>
<name>A0ABQ5AR10_9ASTR</name>
<keyword evidence="3" id="KW-1185">Reference proteome</keyword>
<dbReference type="EMBL" id="BQNB010012441">
    <property type="protein sequence ID" value="GJT03603.1"/>
    <property type="molecule type" value="Genomic_DNA"/>
</dbReference>
<sequence>MIRRICACSDKKRVMINSDPGIEYGRELQIGELHINADFLLELNKKMEKPHECRCVTERNKAEIKKVINKLEKNINDLIETIKDMSNQAFENYAVIFDA</sequence>
<organism evidence="2 3">
    <name type="scientific">Tanacetum coccineum</name>
    <dbReference type="NCBI Taxonomy" id="301880"/>
    <lineage>
        <taxon>Eukaryota</taxon>
        <taxon>Viridiplantae</taxon>
        <taxon>Streptophyta</taxon>
        <taxon>Embryophyta</taxon>
        <taxon>Tracheophyta</taxon>
        <taxon>Spermatophyta</taxon>
        <taxon>Magnoliopsida</taxon>
        <taxon>eudicotyledons</taxon>
        <taxon>Gunneridae</taxon>
        <taxon>Pentapetalae</taxon>
        <taxon>asterids</taxon>
        <taxon>campanulids</taxon>
        <taxon>Asterales</taxon>
        <taxon>Asteraceae</taxon>
        <taxon>Asteroideae</taxon>
        <taxon>Anthemideae</taxon>
        <taxon>Anthemidinae</taxon>
        <taxon>Tanacetum</taxon>
    </lineage>
</organism>
<evidence type="ECO:0000313" key="3">
    <source>
        <dbReference type="Proteomes" id="UP001151760"/>
    </source>
</evidence>